<dbReference type="PANTHER" id="PTHR33420">
    <property type="entry name" value="FIMBRIAL SUBUNIT ELFA-RELATED"/>
    <property type="match status" value="1"/>
</dbReference>
<evidence type="ECO:0000256" key="2">
    <source>
        <dbReference type="ARBA" id="ARBA00006671"/>
    </source>
</evidence>
<feature type="signal peptide" evidence="5">
    <location>
        <begin position="1"/>
        <end position="22"/>
    </location>
</feature>
<dbReference type="InterPro" id="IPR036937">
    <property type="entry name" value="Adhesion_dom_fimbrial_sf"/>
</dbReference>
<keyword evidence="4" id="KW-0281">Fimbrium</keyword>
<dbReference type="InterPro" id="IPR000259">
    <property type="entry name" value="Adhesion_dom_fimbrial"/>
</dbReference>
<evidence type="ECO:0000256" key="3">
    <source>
        <dbReference type="ARBA" id="ARBA00022729"/>
    </source>
</evidence>
<comment type="caution">
    <text evidence="7">The sequence shown here is derived from an EMBL/GenBank/DDBJ whole genome shotgun (WGS) entry which is preliminary data.</text>
</comment>
<keyword evidence="8" id="KW-1185">Reference proteome</keyword>
<dbReference type="Proteomes" id="UP001155500">
    <property type="component" value="Unassembled WGS sequence"/>
</dbReference>
<dbReference type="Gene3D" id="2.60.40.1090">
    <property type="entry name" value="Fimbrial-type adhesion domain"/>
    <property type="match status" value="1"/>
</dbReference>
<comment type="similarity">
    <text evidence="2">Belongs to the fimbrial protein family.</text>
</comment>
<evidence type="ECO:0000259" key="6">
    <source>
        <dbReference type="Pfam" id="PF00419"/>
    </source>
</evidence>
<organism evidence="7 8">
    <name type="scientific">Volucribacter amazonae</name>
    <dbReference type="NCBI Taxonomy" id="256731"/>
    <lineage>
        <taxon>Bacteria</taxon>
        <taxon>Pseudomonadati</taxon>
        <taxon>Pseudomonadota</taxon>
        <taxon>Gammaproteobacteria</taxon>
        <taxon>Pasteurellales</taxon>
        <taxon>Pasteurellaceae</taxon>
        <taxon>Volucribacter</taxon>
    </lineage>
</organism>
<evidence type="ECO:0000256" key="5">
    <source>
        <dbReference type="SAM" id="SignalP"/>
    </source>
</evidence>
<dbReference type="InterPro" id="IPR050263">
    <property type="entry name" value="Bact_Fimbrial_Adh_Pro"/>
</dbReference>
<accession>A0A9X4PAS6</accession>
<dbReference type="Pfam" id="PF00419">
    <property type="entry name" value="Fimbrial"/>
    <property type="match status" value="1"/>
</dbReference>
<dbReference type="AlphaFoldDB" id="A0A9X4PAS6"/>
<reference evidence="7" key="1">
    <citation type="submission" date="2016-03" db="EMBL/GenBank/DDBJ databases">
        <title>Co-evolution between Pasteurellaceae and their hosts.</title>
        <authorList>
            <person name="Hansen M.J."/>
            <person name="Bojesen A.M."/>
            <person name="Planet P."/>
        </authorList>
    </citation>
    <scope>NUCLEOTIDE SEQUENCE</scope>
    <source>
        <strain evidence="7">146/S8/89</strain>
    </source>
</reference>
<dbReference type="GO" id="GO:0009289">
    <property type="term" value="C:pilus"/>
    <property type="evidence" value="ECO:0007669"/>
    <property type="project" value="UniProtKB-SubCell"/>
</dbReference>
<evidence type="ECO:0000256" key="1">
    <source>
        <dbReference type="ARBA" id="ARBA00004561"/>
    </source>
</evidence>
<sequence>MKKLVLATLITASLGFSQLAGATQGTITFNGTITDATCKVKIGSEDTNGTVTLPTVSKTVLNADGKTAGTTPFTITLSECSGLGTLTSAKPFFETNSDVNTTSGRLVNTLTTGNATNVEIQLLLDDASTAINIASSNQGIAAQPVTSNQSQTYNFYAQYYATGASTAGDVTAKATYTIAYE</sequence>
<name>A0A9X4PAS6_9PAST</name>
<proteinExistence type="inferred from homology"/>
<dbReference type="InterPro" id="IPR008966">
    <property type="entry name" value="Adhesion_dom_sf"/>
</dbReference>
<protein>
    <recommendedName>
        <fullName evidence="6">Fimbrial-type adhesion domain-containing protein</fullName>
    </recommendedName>
</protein>
<dbReference type="RefSeq" id="WP_279572201.1">
    <property type="nucleotide sequence ID" value="NZ_LWID01000001.1"/>
</dbReference>
<feature type="chain" id="PRO_5040851637" description="Fimbrial-type adhesion domain-containing protein" evidence="5">
    <location>
        <begin position="23"/>
        <end position="181"/>
    </location>
</feature>
<feature type="domain" description="Fimbrial-type adhesion" evidence="6">
    <location>
        <begin position="27"/>
        <end position="180"/>
    </location>
</feature>
<comment type="subcellular location">
    <subcellularLocation>
        <location evidence="1">Fimbrium</location>
    </subcellularLocation>
</comment>
<dbReference type="PANTHER" id="PTHR33420:SF3">
    <property type="entry name" value="FIMBRIAL SUBUNIT ELFA"/>
    <property type="match status" value="1"/>
</dbReference>
<evidence type="ECO:0000313" key="7">
    <source>
        <dbReference type="EMBL" id="MDG6894737.1"/>
    </source>
</evidence>
<evidence type="ECO:0000256" key="4">
    <source>
        <dbReference type="ARBA" id="ARBA00023263"/>
    </source>
</evidence>
<dbReference type="SUPFAM" id="SSF49401">
    <property type="entry name" value="Bacterial adhesins"/>
    <property type="match status" value="1"/>
</dbReference>
<gene>
    <name evidence="7" type="ORF">A6A20_03655</name>
</gene>
<evidence type="ECO:0000313" key="8">
    <source>
        <dbReference type="Proteomes" id="UP001155500"/>
    </source>
</evidence>
<dbReference type="GO" id="GO:0043709">
    <property type="term" value="P:cell adhesion involved in single-species biofilm formation"/>
    <property type="evidence" value="ECO:0007669"/>
    <property type="project" value="TreeGrafter"/>
</dbReference>
<dbReference type="EMBL" id="LWID01000001">
    <property type="protein sequence ID" value="MDG6894737.1"/>
    <property type="molecule type" value="Genomic_DNA"/>
</dbReference>
<keyword evidence="3 5" id="KW-0732">Signal</keyword>